<comment type="subcellular location">
    <subcellularLocation>
        <location evidence="1">Membrane</location>
        <topology evidence="1">Multi-pass membrane protein</topology>
    </subcellularLocation>
</comment>
<feature type="transmembrane region" description="Helical" evidence="5">
    <location>
        <begin position="125"/>
        <end position="143"/>
    </location>
</feature>
<dbReference type="PANTHER" id="PTHR22950">
    <property type="entry name" value="AMINO ACID TRANSPORTER"/>
    <property type="match status" value="1"/>
</dbReference>
<feature type="domain" description="Amino acid transporter transmembrane" evidence="6">
    <location>
        <begin position="38"/>
        <end position="298"/>
    </location>
</feature>
<keyword evidence="2 5" id="KW-0812">Transmembrane</keyword>
<dbReference type="AlphaFoldDB" id="A0A8S1GZT4"/>
<evidence type="ECO:0000313" key="7">
    <source>
        <dbReference type="EMBL" id="CAD6188657.1"/>
    </source>
</evidence>
<keyword evidence="8" id="KW-1185">Reference proteome</keyword>
<feature type="transmembrane region" description="Helical" evidence="5">
    <location>
        <begin position="220"/>
        <end position="241"/>
    </location>
</feature>
<feature type="transmembrane region" description="Helical" evidence="5">
    <location>
        <begin position="155"/>
        <end position="174"/>
    </location>
</feature>
<dbReference type="Pfam" id="PF01490">
    <property type="entry name" value="Aa_trans"/>
    <property type="match status" value="1"/>
</dbReference>
<proteinExistence type="predicted"/>
<dbReference type="EMBL" id="CAJGYM010000008">
    <property type="protein sequence ID" value="CAD6188657.1"/>
    <property type="molecule type" value="Genomic_DNA"/>
</dbReference>
<keyword evidence="3 5" id="KW-1133">Transmembrane helix</keyword>
<evidence type="ECO:0000256" key="5">
    <source>
        <dbReference type="SAM" id="Phobius"/>
    </source>
</evidence>
<comment type="caution">
    <text evidence="7">The sequence shown here is derived from an EMBL/GenBank/DDBJ whole genome shotgun (WGS) entry which is preliminary data.</text>
</comment>
<dbReference type="OrthoDB" id="1684102at2759"/>
<name>A0A8S1GZT4_9PELO</name>
<dbReference type="Proteomes" id="UP000835052">
    <property type="component" value="Unassembled WGS sequence"/>
</dbReference>
<dbReference type="GO" id="GO:0005774">
    <property type="term" value="C:vacuolar membrane"/>
    <property type="evidence" value="ECO:0007669"/>
    <property type="project" value="TreeGrafter"/>
</dbReference>
<reference evidence="7" key="1">
    <citation type="submission" date="2020-10" db="EMBL/GenBank/DDBJ databases">
        <authorList>
            <person name="Kikuchi T."/>
        </authorList>
    </citation>
    <scope>NUCLEOTIDE SEQUENCE</scope>
    <source>
        <strain evidence="7">NKZ352</strain>
    </source>
</reference>
<dbReference type="PANTHER" id="PTHR22950:SF472">
    <property type="entry name" value="AMINO ACID TRANSPORTER TRANSMEMBRANE DOMAIN-CONTAINING PROTEIN"/>
    <property type="match status" value="1"/>
</dbReference>
<organism evidence="7 8">
    <name type="scientific">Caenorhabditis auriculariae</name>
    <dbReference type="NCBI Taxonomy" id="2777116"/>
    <lineage>
        <taxon>Eukaryota</taxon>
        <taxon>Metazoa</taxon>
        <taxon>Ecdysozoa</taxon>
        <taxon>Nematoda</taxon>
        <taxon>Chromadorea</taxon>
        <taxon>Rhabditida</taxon>
        <taxon>Rhabditina</taxon>
        <taxon>Rhabditomorpha</taxon>
        <taxon>Rhabditoidea</taxon>
        <taxon>Rhabditidae</taxon>
        <taxon>Peloderinae</taxon>
        <taxon>Caenorhabditis</taxon>
    </lineage>
</organism>
<evidence type="ECO:0000256" key="2">
    <source>
        <dbReference type="ARBA" id="ARBA00022692"/>
    </source>
</evidence>
<sequence>MSVSSYSTSHGNELLPLGGSRLPTMQEMFASRVRDRSSISADQALIHMIKVMMGTGMLSLPLAFKHSGLWLGLVLLALICMICIYCTRQLIYGQHYITYIEWITLMLCDVLLNLDHLGFAAMDIFFKQAVSVASIFVFMADNLKQFFDQTSSIHISQAGWIGLLLIPIAALCTIRELKALAPLAAAANLIYLIAVVIVLQDLFSSWHSYDSLPAIGNWQSLPLFFGTVMFAFEGVAVVLPIENQMNEPIHFITPNGVLNTSCFVVLFLYMTVGFFGYLRYGNDIKDTLTLNLPQTTLVWKF</sequence>
<evidence type="ECO:0000256" key="1">
    <source>
        <dbReference type="ARBA" id="ARBA00004141"/>
    </source>
</evidence>
<feature type="transmembrane region" description="Helical" evidence="5">
    <location>
        <begin position="256"/>
        <end position="278"/>
    </location>
</feature>
<evidence type="ECO:0000259" key="6">
    <source>
        <dbReference type="Pfam" id="PF01490"/>
    </source>
</evidence>
<dbReference type="InterPro" id="IPR013057">
    <property type="entry name" value="AA_transpt_TM"/>
</dbReference>
<accession>A0A8S1GZT4</accession>
<gene>
    <name evidence="7" type="ORF">CAUJ_LOCUS4576</name>
</gene>
<feature type="transmembrane region" description="Helical" evidence="5">
    <location>
        <begin position="180"/>
        <end position="199"/>
    </location>
</feature>
<evidence type="ECO:0000313" key="8">
    <source>
        <dbReference type="Proteomes" id="UP000835052"/>
    </source>
</evidence>
<protein>
    <recommendedName>
        <fullName evidence="6">Amino acid transporter transmembrane domain-containing protein</fullName>
    </recommendedName>
</protein>
<feature type="transmembrane region" description="Helical" evidence="5">
    <location>
        <begin position="69"/>
        <end position="87"/>
    </location>
</feature>
<evidence type="ECO:0000256" key="3">
    <source>
        <dbReference type="ARBA" id="ARBA00022989"/>
    </source>
</evidence>
<keyword evidence="4 5" id="KW-0472">Membrane</keyword>
<dbReference type="GO" id="GO:0015179">
    <property type="term" value="F:L-amino acid transmembrane transporter activity"/>
    <property type="evidence" value="ECO:0007669"/>
    <property type="project" value="TreeGrafter"/>
</dbReference>
<evidence type="ECO:0000256" key="4">
    <source>
        <dbReference type="ARBA" id="ARBA00023136"/>
    </source>
</evidence>